<organism evidence="2 3">
    <name type="scientific">Thalassotalea insulae</name>
    <dbReference type="NCBI Taxonomy" id="2056778"/>
    <lineage>
        <taxon>Bacteria</taxon>
        <taxon>Pseudomonadati</taxon>
        <taxon>Pseudomonadota</taxon>
        <taxon>Gammaproteobacteria</taxon>
        <taxon>Alteromonadales</taxon>
        <taxon>Colwelliaceae</taxon>
        <taxon>Thalassotalea</taxon>
    </lineage>
</organism>
<evidence type="ECO:0000256" key="1">
    <source>
        <dbReference type="SAM" id="Phobius"/>
    </source>
</evidence>
<gene>
    <name evidence="2" type="ORF">tinsulaeT_37680</name>
</gene>
<dbReference type="EMBL" id="BSST01000001">
    <property type="protein sequence ID" value="GLX80428.1"/>
    <property type="molecule type" value="Genomic_DNA"/>
</dbReference>
<dbReference type="Proteomes" id="UP001157186">
    <property type="component" value="Unassembled WGS sequence"/>
</dbReference>
<keyword evidence="3" id="KW-1185">Reference proteome</keyword>
<evidence type="ECO:0000313" key="2">
    <source>
        <dbReference type="EMBL" id="GLX80428.1"/>
    </source>
</evidence>
<proteinExistence type="predicted"/>
<keyword evidence="1" id="KW-0812">Transmembrane</keyword>
<feature type="transmembrane region" description="Helical" evidence="1">
    <location>
        <begin position="84"/>
        <end position="103"/>
    </location>
</feature>
<dbReference type="RefSeq" id="WP_284246422.1">
    <property type="nucleotide sequence ID" value="NZ_BSST01000001.1"/>
</dbReference>
<feature type="transmembrane region" description="Helical" evidence="1">
    <location>
        <begin position="7"/>
        <end position="27"/>
    </location>
</feature>
<sequence length="106" mass="11866">MGANVNICFRIAIVNQLIFLLLTYINITDCSTSPYGCSKGEGLLQGLAYIAIFSLLALVETIMLLGIFSTIFDKSFLKATQLNIFAFLVTFILCLYTVLNWHYAHM</sequence>
<accession>A0ABQ6GWX1</accession>
<keyword evidence="1" id="KW-1133">Transmembrane helix</keyword>
<keyword evidence="1" id="KW-0472">Membrane</keyword>
<reference evidence="2 3" key="1">
    <citation type="submission" date="2023-03" db="EMBL/GenBank/DDBJ databases">
        <title>Draft genome sequence of Thalassotalea insulae KCTC 62186T.</title>
        <authorList>
            <person name="Sawabe T."/>
        </authorList>
    </citation>
    <scope>NUCLEOTIDE SEQUENCE [LARGE SCALE GENOMIC DNA]</scope>
    <source>
        <strain evidence="2 3">KCTC 62186</strain>
    </source>
</reference>
<name>A0ABQ6GWX1_9GAMM</name>
<evidence type="ECO:0000313" key="3">
    <source>
        <dbReference type="Proteomes" id="UP001157186"/>
    </source>
</evidence>
<protein>
    <submittedName>
        <fullName evidence="2">Uncharacterized protein</fullName>
    </submittedName>
</protein>
<feature type="transmembrane region" description="Helical" evidence="1">
    <location>
        <begin position="47"/>
        <end position="72"/>
    </location>
</feature>
<comment type="caution">
    <text evidence="2">The sequence shown here is derived from an EMBL/GenBank/DDBJ whole genome shotgun (WGS) entry which is preliminary data.</text>
</comment>